<dbReference type="PIRSF" id="PIRSF000709">
    <property type="entry name" value="6PFK_2-Ptase"/>
    <property type="match status" value="1"/>
</dbReference>
<dbReference type="PANTHER" id="PTHR46517">
    <property type="entry name" value="FRUCTOSE-2,6-BISPHOSPHATASE TIGAR"/>
    <property type="match status" value="1"/>
</dbReference>
<comment type="caution">
    <text evidence="2">The sequence shown here is derived from an EMBL/GenBank/DDBJ whole genome shotgun (WGS) entry which is preliminary data.</text>
</comment>
<evidence type="ECO:0000313" key="3">
    <source>
        <dbReference type="Proteomes" id="UP001628078"/>
    </source>
</evidence>
<proteinExistence type="predicted"/>
<organism evidence="2 3">
    <name type="scientific">Furfurilactobacillus curtus</name>
    <dbReference type="NCBI Taxonomy" id="1746200"/>
    <lineage>
        <taxon>Bacteria</taxon>
        <taxon>Bacillati</taxon>
        <taxon>Bacillota</taxon>
        <taxon>Bacilli</taxon>
        <taxon>Lactobacillales</taxon>
        <taxon>Lactobacillaceae</taxon>
        <taxon>Furfurilactobacillus</taxon>
    </lineage>
</organism>
<name>A0ABQ5JMJ0_9LACO</name>
<protein>
    <submittedName>
        <fullName evidence="2">Fructose 2,6-bisphosphatase</fullName>
    </submittedName>
</protein>
<dbReference type="Proteomes" id="UP001628078">
    <property type="component" value="Unassembled WGS sequence"/>
</dbReference>
<dbReference type="InterPro" id="IPR013078">
    <property type="entry name" value="His_Pase_superF_clade-1"/>
</dbReference>
<sequence>MSFNVYMVRHGQTYLNLYHRMQGWVDAPLTEKGINDGEHAGLLLSQIPFDAAYSSDLPRTFATGKLILAANPSALSQPIQRPEFREQFFGFWEGYDDMLMWHQIGSPKGGDSYNALIEKLGLKDATNLVADADPYHHAEHYDDLWRRIQAGITFLRQQHHDGDNVLVVTHGTYLRHVIDHYSDKFASQPGPRNGSVTKLTIDADHVTVNYTDRLDAQL</sequence>
<dbReference type="InterPro" id="IPR051695">
    <property type="entry name" value="Phosphoglycerate_Mutase"/>
</dbReference>
<keyword evidence="3" id="KW-1185">Reference proteome</keyword>
<dbReference type="InterPro" id="IPR029033">
    <property type="entry name" value="His_PPase_superfam"/>
</dbReference>
<dbReference type="PANTHER" id="PTHR46517:SF1">
    <property type="entry name" value="FRUCTOSE-2,6-BISPHOSPHATASE TIGAR"/>
    <property type="match status" value="1"/>
</dbReference>
<dbReference type="Pfam" id="PF00300">
    <property type="entry name" value="His_Phos_1"/>
    <property type="match status" value="1"/>
</dbReference>
<dbReference type="CDD" id="cd07067">
    <property type="entry name" value="HP_PGM_like"/>
    <property type="match status" value="1"/>
</dbReference>
<dbReference type="SMART" id="SM00855">
    <property type="entry name" value="PGAM"/>
    <property type="match status" value="1"/>
</dbReference>
<gene>
    <name evidence="2" type="primary">pgm4</name>
    <name evidence="2" type="ORF">JCM31185_10090</name>
</gene>
<dbReference type="Gene3D" id="3.40.50.1240">
    <property type="entry name" value="Phosphoglycerate mutase-like"/>
    <property type="match status" value="1"/>
</dbReference>
<evidence type="ECO:0000256" key="1">
    <source>
        <dbReference type="ARBA" id="ARBA00022801"/>
    </source>
</evidence>
<dbReference type="EMBL" id="BQXO01000002">
    <property type="protein sequence ID" value="GKT05721.1"/>
    <property type="molecule type" value="Genomic_DNA"/>
</dbReference>
<dbReference type="RefSeq" id="WP_407883196.1">
    <property type="nucleotide sequence ID" value="NZ_BQXO01000002.1"/>
</dbReference>
<keyword evidence="1" id="KW-0378">Hydrolase</keyword>
<evidence type="ECO:0000313" key="2">
    <source>
        <dbReference type="EMBL" id="GKT05721.1"/>
    </source>
</evidence>
<accession>A0ABQ5JMJ0</accession>
<dbReference type="SUPFAM" id="SSF53254">
    <property type="entry name" value="Phosphoglycerate mutase-like"/>
    <property type="match status" value="1"/>
</dbReference>
<reference evidence="2 3" key="1">
    <citation type="submission" date="2022-03" db="EMBL/GenBank/DDBJ databases">
        <title>Draft genome sequence of Furfurilactobacillus curtus JCM 31185.</title>
        <authorList>
            <person name="Suzuki S."/>
            <person name="Endo A."/>
            <person name="Kajikawa A."/>
        </authorList>
    </citation>
    <scope>NUCLEOTIDE SEQUENCE [LARGE SCALE GENOMIC DNA]</scope>
    <source>
        <strain evidence="2 3">JCM 31185</strain>
    </source>
</reference>